<feature type="region of interest" description="Disordered" evidence="1">
    <location>
        <begin position="875"/>
        <end position="1076"/>
    </location>
</feature>
<proteinExistence type="predicted"/>
<feature type="compositionally biased region" description="Basic and acidic residues" evidence="1">
    <location>
        <begin position="300"/>
        <end position="315"/>
    </location>
</feature>
<dbReference type="EMBL" id="DF236983">
    <property type="protein sequence ID" value="GAQ79641.1"/>
    <property type="molecule type" value="Genomic_DNA"/>
</dbReference>
<dbReference type="AlphaFoldDB" id="A0A1Y1HRL9"/>
<feature type="compositionally biased region" description="Basic and acidic residues" evidence="1">
    <location>
        <begin position="1040"/>
        <end position="1061"/>
    </location>
</feature>
<reference evidence="2 3" key="1">
    <citation type="journal article" date="2014" name="Nat. Commun.">
        <title>Klebsormidium flaccidum genome reveals primary factors for plant terrestrial adaptation.</title>
        <authorList>
            <person name="Hori K."/>
            <person name="Maruyama F."/>
            <person name="Fujisawa T."/>
            <person name="Togashi T."/>
            <person name="Yamamoto N."/>
            <person name="Seo M."/>
            <person name="Sato S."/>
            <person name="Yamada T."/>
            <person name="Mori H."/>
            <person name="Tajima N."/>
            <person name="Moriyama T."/>
            <person name="Ikeuchi M."/>
            <person name="Watanabe M."/>
            <person name="Wada H."/>
            <person name="Kobayashi K."/>
            <person name="Saito M."/>
            <person name="Masuda T."/>
            <person name="Sasaki-Sekimoto Y."/>
            <person name="Mashiguchi K."/>
            <person name="Awai K."/>
            <person name="Shimojima M."/>
            <person name="Masuda S."/>
            <person name="Iwai M."/>
            <person name="Nobusawa T."/>
            <person name="Narise T."/>
            <person name="Kondo S."/>
            <person name="Saito H."/>
            <person name="Sato R."/>
            <person name="Murakawa M."/>
            <person name="Ihara Y."/>
            <person name="Oshima-Yamada Y."/>
            <person name="Ohtaka K."/>
            <person name="Satoh M."/>
            <person name="Sonobe K."/>
            <person name="Ishii M."/>
            <person name="Ohtani R."/>
            <person name="Kanamori-Sato M."/>
            <person name="Honoki R."/>
            <person name="Miyazaki D."/>
            <person name="Mochizuki H."/>
            <person name="Umetsu J."/>
            <person name="Higashi K."/>
            <person name="Shibata D."/>
            <person name="Kamiya Y."/>
            <person name="Sato N."/>
            <person name="Nakamura Y."/>
            <person name="Tabata S."/>
            <person name="Ida S."/>
            <person name="Kurokawa K."/>
            <person name="Ohta H."/>
        </authorList>
    </citation>
    <scope>NUCLEOTIDE SEQUENCE [LARGE SCALE GENOMIC DNA]</scope>
    <source>
        <strain evidence="2 3">NIES-2285</strain>
    </source>
</reference>
<gene>
    <name evidence="2" type="ORF">KFL_000340430</name>
</gene>
<feature type="region of interest" description="Disordered" evidence="1">
    <location>
        <begin position="295"/>
        <end position="324"/>
    </location>
</feature>
<evidence type="ECO:0000256" key="1">
    <source>
        <dbReference type="SAM" id="MobiDB-lite"/>
    </source>
</evidence>
<accession>A0A1Y1HRL9</accession>
<organism evidence="2 3">
    <name type="scientific">Klebsormidium nitens</name>
    <name type="common">Green alga</name>
    <name type="synonym">Ulothrix nitens</name>
    <dbReference type="NCBI Taxonomy" id="105231"/>
    <lineage>
        <taxon>Eukaryota</taxon>
        <taxon>Viridiplantae</taxon>
        <taxon>Streptophyta</taxon>
        <taxon>Klebsormidiophyceae</taxon>
        <taxon>Klebsormidiales</taxon>
        <taxon>Klebsormidiaceae</taxon>
        <taxon>Klebsormidium</taxon>
    </lineage>
</organism>
<feature type="compositionally biased region" description="Low complexity" evidence="1">
    <location>
        <begin position="935"/>
        <end position="950"/>
    </location>
</feature>
<feature type="region of interest" description="Disordered" evidence="1">
    <location>
        <begin position="721"/>
        <end position="749"/>
    </location>
</feature>
<keyword evidence="3" id="KW-1185">Reference proteome</keyword>
<sequence>MKSDPEVTGNVAFTGVHHIVQLSRGQQTGPPAQVAPEQVQLVPQCPREPGKTQLMDSAPRSSVEPPVVEGPRRGSVATKGRPGRVARRHMKANASLVASRQENQLPSNLRHRSLLADANLKNQHNLAPSQYSRFYVPPEAGAGVFNASGYTSFHGAAPEHFPPALVPMILSGSFLPTAKAVQVIRDRERNAKGQPPSPSGAQQSEATRPAVAQGAVPLQRSSSATTPSPQALPAQSVPSAGPDLPVPQRPPLSSRTRDPDDETWGYHTVPQRLLRLMSFGKQRLLEELRMHQLPMDDDDKEQRSRYRWQKKEPETRGPLSEGNRPRGIWGLEEVQALMIEILGDGGLNLFGRDGKLLTETKTGQHYKTLQTMFGKDGRDLIETLLRSDFSRNQWVVKLEARAGRGEHFLRADSVARQLIRFMDKLLYHMEARDAQPSLEAGDWRVQLSDVHKRFIQSRLGELIEEVAPEDRKYPSEEIRYTHFDAFVREHRQALPVNITAAYLRTYVLTLVDQELPLEVWAEQTMRCKIALDKASERNGRHLSRSWAHPTPEQLANIVRMFKRGHPLRREDRRLRFALAAANEFSDHFGLSVASIDKIVDGKGSAGYRIYLPKYREFLAQYEADPDGFYLTFEMVQLMGNIQLSILFDNLAKAEADFRLYAAYIVEVGQFVPERYAKYFNFPTLEAAEADVEKYMAASRKVVEGNVDDCMGENSWFARQMKHRQGDKTKTKGRQLRAHPRGEDCQRVAGPGLQSGALARKAGVHELLGHGRVKSLAYLIPGESGSFRDPLELKSLEILGQDTDGNLLEASSEEEGSGGRSGQDSGGEREGGDRREGVSRVHPAVASGRAEPGSPVVPPLPFKGLHGSWGSVGRVLDDLTADRPPPSPRYRRRGLTIDGAPPVLANLRSTGVGPSRDDAEQGCAAAGPSHAGGETSGAAPRPRARRTAASGLHARGLTEATSAPARPQTDVASGSARLTSGEGGISRRVTRSNRRSLRDLAADDKPDGEGANKEASQHEAAAPGKQKEPTQTKSSRRRQRTERLNLSDREDSDTETHERADPRYPGLPAFLPPGAPRRVRIGYQQMEKL</sequence>
<evidence type="ECO:0000313" key="2">
    <source>
        <dbReference type="EMBL" id="GAQ79641.1"/>
    </source>
</evidence>
<feature type="region of interest" description="Disordered" evidence="1">
    <location>
        <begin position="47"/>
        <end position="87"/>
    </location>
</feature>
<feature type="region of interest" description="Disordered" evidence="1">
    <location>
        <begin position="189"/>
        <end position="265"/>
    </location>
</feature>
<feature type="compositionally biased region" description="Basic and acidic residues" evidence="1">
    <location>
        <begin position="825"/>
        <end position="838"/>
    </location>
</feature>
<name>A0A1Y1HRL9_KLENI</name>
<evidence type="ECO:0000313" key="3">
    <source>
        <dbReference type="Proteomes" id="UP000054558"/>
    </source>
</evidence>
<feature type="region of interest" description="Disordered" evidence="1">
    <location>
        <begin position="808"/>
        <end position="858"/>
    </location>
</feature>
<feature type="compositionally biased region" description="Polar residues" evidence="1">
    <location>
        <begin position="219"/>
        <end position="229"/>
    </location>
</feature>
<feature type="compositionally biased region" description="Basic and acidic residues" evidence="1">
    <location>
        <begin position="995"/>
        <end position="1016"/>
    </location>
</feature>
<protein>
    <submittedName>
        <fullName evidence="2">Uncharacterized protein</fullName>
    </submittedName>
</protein>
<dbReference type="Proteomes" id="UP000054558">
    <property type="component" value="Unassembled WGS sequence"/>
</dbReference>